<feature type="transmembrane region" description="Helical" evidence="1">
    <location>
        <begin position="28"/>
        <end position="48"/>
    </location>
</feature>
<proteinExistence type="predicted"/>
<feature type="transmembrane region" description="Helical" evidence="1">
    <location>
        <begin position="69"/>
        <end position="94"/>
    </location>
</feature>
<feature type="transmembrane region" description="Helical" evidence="1">
    <location>
        <begin position="106"/>
        <end position="126"/>
    </location>
</feature>
<evidence type="ECO:0000256" key="1">
    <source>
        <dbReference type="SAM" id="Phobius"/>
    </source>
</evidence>
<keyword evidence="3" id="KW-1185">Reference proteome</keyword>
<keyword evidence="1" id="KW-1133">Transmembrane helix</keyword>
<protein>
    <submittedName>
        <fullName evidence="2">Uncharacterized protein</fullName>
    </submittedName>
</protein>
<sequence>MFTIGFRDTRYEENVRFLLKGNSINNGYLIANGIFNTLLTALTAGRIYMITREAERFLHYRTNRNHKTVVAVIVESGLIYPASLIVYLVILLRLDPNNQSLLPVDLSPVLMQAAGIAPTLIIVRALQGKTTDSVEQVVSANNRDLLETAHA</sequence>
<reference evidence="2 3" key="1">
    <citation type="submission" date="2024-05" db="EMBL/GenBank/DDBJ databases">
        <title>A draft genome resource for the thread blight pathogen Marasmius tenuissimus strain MS-2.</title>
        <authorList>
            <person name="Yulfo-Soto G.E."/>
            <person name="Baruah I.K."/>
            <person name="Amoako-Attah I."/>
            <person name="Bukari Y."/>
            <person name="Meinhardt L.W."/>
            <person name="Bailey B.A."/>
            <person name="Cohen S.P."/>
        </authorList>
    </citation>
    <scope>NUCLEOTIDE SEQUENCE [LARGE SCALE GENOMIC DNA]</scope>
    <source>
        <strain evidence="2 3">MS-2</strain>
    </source>
</reference>
<keyword evidence="1" id="KW-0812">Transmembrane</keyword>
<keyword evidence="1" id="KW-0472">Membrane</keyword>
<dbReference type="EMBL" id="JBBXMP010000231">
    <property type="protein sequence ID" value="KAL0059357.1"/>
    <property type="molecule type" value="Genomic_DNA"/>
</dbReference>
<comment type="caution">
    <text evidence="2">The sequence shown here is derived from an EMBL/GenBank/DDBJ whole genome shotgun (WGS) entry which is preliminary data.</text>
</comment>
<name>A0ABR2ZCG4_9AGAR</name>
<dbReference type="Proteomes" id="UP001437256">
    <property type="component" value="Unassembled WGS sequence"/>
</dbReference>
<organism evidence="2 3">
    <name type="scientific">Marasmius tenuissimus</name>
    <dbReference type="NCBI Taxonomy" id="585030"/>
    <lineage>
        <taxon>Eukaryota</taxon>
        <taxon>Fungi</taxon>
        <taxon>Dikarya</taxon>
        <taxon>Basidiomycota</taxon>
        <taxon>Agaricomycotina</taxon>
        <taxon>Agaricomycetes</taxon>
        <taxon>Agaricomycetidae</taxon>
        <taxon>Agaricales</taxon>
        <taxon>Marasmiineae</taxon>
        <taxon>Marasmiaceae</taxon>
        <taxon>Marasmius</taxon>
    </lineage>
</organism>
<accession>A0ABR2ZCG4</accession>
<gene>
    <name evidence="2" type="ORF">AAF712_013912</name>
</gene>
<evidence type="ECO:0000313" key="3">
    <source>
        <dbReference type="Proteomes" id="UP001437256"/>
    </source>
</evidence>
<evidence type="ECO:0000313" key="2">
    <source>
        <dbReference type="EMBL" id="KAL0059357.1"/>
    </source>
</evidence>